<evidence type="ECO:0000256" key="6">
    <source>
        <dbReference type="ARBA" id="ARBA00023098"/>
    </source>
</evidence>
<dbReference type="GO" id="GO:0000287">
    <property type="term" value="F:magnesium ion binding"/>
    <property type="evidence" value="ECO:0007669"/>
    <property type="project" value="UniProtKB-UniRule"/>
</dbReference>
<keyword evidence="4 8" id="KW-0276">Fatty acid metabolism</keyword>
<dbReference type="EC" id="2.7.8.7" evidence="8"/>
<dbReference type="GO" id="GO:0008897">
    <property type="term" value="F:holo-[acyl-carrier-protein] synthase activity"/>
    <property type="evidence" value="ECO:0007669"/>
    <property type="project" value="UniProtKB-UniRule"/>
</dbReference>
<dbReference type="GO" id="GO:0006633">
    <property type="term" value="P:fatty acid biosynthetic process"/>
    <property type="evidence" value="ECO:0007669"/>
    <property type="project" value="UniProtKB-UniRule"/>
</dbReference>
<dbReference type="NCBIfam" id="TIGR00556">
    <property type="entry name" value="pantethn_trn"/>
    <property type="match status" value="1"/>
</dbReference>
<evidence type="ECO:0000256" key="8">
    <source>
        <dbReference type="HAMAP-Rule" id="MF_00101"/>
    </source>
</evidence>
<keyword evidence="3 8" id="KW-0479">Metal-binding</keyword>
<dbReference type="Pfam" id="PF01648">
    <property type="entry name" value="ACPS"/>
    <property type="match status" value="1"/>
</dbReference>
<dbReference type="EMBL" id="MNTG01000028">
    <property type="protein sequence ID" value="OLA37667.1"/>
    <property type="molecule type" value="Genomic_DNA"/>
</dbReference>
<evidence type="ECO:0000256" key="1">
    <source>
        <dbReference type="ARBA" id="ARBA00022516"/>
    </source>
</evidence>
<dbReference type="InterPro" id="IPR002582">
    <property type="entry name" value="ACPS"/>
</dbReference>
<dbReference type="InterPro" id="IPR004568">
    <property type="entry name" value="Ppantetheine-prot_Trfase_dom"/>
</dbReference>
<comment type="caution">
    <text evidence="10">The sequence shown here is derived from an EMBL/GenBank/DDBJ whole genome shotgun (WGS) entry which is preliminary data.</text>
</comment>
<keyword evidence="5 8" id="KW-0460">Magnesium</keyword>
<evidence type="ECO:0000313" key="10">
    <source>
        <dbReference type="EMBL" id="OLA37667.1"/>
    </source>
</evidence>
<dbReference type="InterPro" id="IPR008278">
    <property type="entry name" value="4-PPantetheinyl_Trfase_dom"/>
</dbReference>
<evidence type="ECO:0000313" key="11">
    <source>
        <dbReference type="Proteomes" id="UP000186777"/>
    </source>
</evidence>
<comment type="catalytic activity">
    <reaction evidence="8">
        <text>apo-[ACP] + CoA = holo-[ACP] + adenosine 3',5'-bisphosphate + H(+)</text>
        <dbReference type="Rhea" id="RHEA:12068"/>
        <dbReference type="Rhea" id="RHEA-COMP:9685"/>
        <dbReference type="Rhea" id="RHEA-COMP:9690"/>
        <dbReference type="ChEBI" id="CHEBI:15378"/>
        <dbReference type="ChEBI" id="CHEBI:29999"/>
        <dbReference type="ChEBI" id="CHEBI:57287"/>
        <dbReference type="ChEBI" id="CHEBI:58343"/>
        <dbReference type="ChEBI" id="CHEBI:64479"/>
        <dbReference type="EC" id="2.7.8.7"/>
    </reaction>
</comment>
<dbReference type="RefSeq" id="WP_299825696.1">
    <property type="nucleotide sequence ID" value="NZ_JAXWIO010000052.1"/>
</dbReference>
<keyword evidence="8" id="KW-0963">Cytoplasm</keyword>
<comment type="cofactor">
    <cofactor evidence="8">
        <name>Mg(2+)</name>
        <dbReference type="ChEBI" id="CHEBI:18420"/>
    </cofactor>
</comment>
<comment type="function">
    <text evidence="8">Transfers the 4'-phosphopantetheine moiety from coenzyme A to a Ser of acyl-carrier-protein.</text>
</comment>
<dbReference type="Gene3D" id="3.90.470.20">
    <property type="entry name" value="4'-phosphopantetheinyl transferase domain"/>
    <property type="match status" value="1"/>
</dbReference>
<dbReference type="GO" id="GO:0005737">
    <property type="term" value="C:cytoplasm"/>
    <property type="evidence" value="ECO:0007669"/>
    <property type="project" value="UniProtKB-SubCell"/>
</dbReference>
<evidence type="ECO:0000256" key="4">
    <source>
        <dbReference type="ARBA" id="ARBA00022832"/>
    </source>
</evidence>
<name>A0A1Q6R5P2_9FIRM</name>
<dbReference type="AlphaFoldDB" id="A0A1Q6R5P2"/>
<evidence type="ECO:0000256" key="3">
    <source>
        <dbReference type="ARBA" id="ARBA00022723"/>
    </source>
</evidence>
<proteinExistence type="inferred from homology"/>
<keyword evidence="2 8" id="KW-0808">Transferase</keyword>
<dbReference type="STRING" id="626940.BHW43_05505"/>
<accession>A0A1Q6R5P2</accession>
<feature type="binding site" evidence="8">
    <location>
        <position position="56"/>
    </location>
    <ligand>
        <name>Mg(2+)</name>
        <dbReference type="ChEBI" id="CHEBI:18420"/>
    </ligand>
</feature>
<evidence type="ECO:0000256" key="7">
    <source>
        <dbReference type="ARBA" id="ARBA00023160"/>
    </source>
</evidence>
<feature type="binding site" evidence="8">
    <location>
        <position position="8"/>
    </location>
    <ligand>
        <name>Mg(2+)</name>
        <dbReference type="ChEBI" id="CHEBI:18420"/>
    </ligand>
</feature>
<reference evidence="10 11" key="1">
    <citation type="journal article" date="2016" name="Nat. Biotechnol.">
        <title>Measurement of bacterial replication rates in microbial communities.</title>
        <authorList>
            <person name="Brown C.T."/>
            <person name="Olm M.R."/>
            <person name="Thomas B.C."/>
            <person name="Banfield J.F."/>
        </authorList>
    </citation>
    <scope>NUCLEOTIDE SEQUENCE [LARGE SCALE GENOMIC DNA]</scope>
    <source>
        <strain evidence="10">46_33</strain>
    </source>
</reference>
<dbReference type="SUPFAM" id="SSF56214">
    <property type="entry name" value="4'-phosphopantetheinyl transferase"/>
    <property type="match status" value="1"/>
</dbReference>
<keyword evidence="7 8" id="KW-0275">Fatty acid biosynthesis</keyword>
<organism evidence="10 11">
    <name type="scientific">Phascolarctobacterium succinatutens</name>
    <dbReference type="NCBI Taxonomy" id="626940"/>
    <lineage>
        <taxon>Bacteria</taxon>
        <taxon>Bacillati</taxon>
        <taxon>Bacillota</taxon>
        <taxon>Negativicutes</taxon>
        <taxon>Acidaminococcales</taxon>
        <taxon>Acidaminococcaceae</taxon>
        <taxon>Phascolarctobacterium</taxon>
    </lineage>
</organism>
<protein>
    <recommendedName>
        <fullName evidence="8">Holo-[acyl-carrier-protein] synthase</fullName>
        <shortName evidence="8">Holo-ACP synthase</shortName>
        <ecNumber evidence="8">2.7.8.7</ecNumber>
    </recommendedName>
    <alternativeName>
        <fullName evidence="8">4'-phosphopantetheinyl transferase AcpS</fullName>
    </alternativeName>
</protein>
<evidence type="ECO:0000259" key="9">
    <source>
        <dbReference type="Pfam" id="PF01648"/>
    </source>
</evidence>
<dbReference type="NCBIfam" id="TIGR00516">
    <property type="entry name" value="acpS"/>
    <property type="match status" value="1"/>
</dbReference>
<feature type="domain" description="4'-phosphopantetheinyl transferase" evidence="9">
    <location>
        <begin position="4"/>
        <end position="118"/>
    </location>
</feature>
<dbReference type="Proteomes" id="UP000186777">
    <property type="component" value="Unassembled WGS sequence"/>
</dbReference>
<gene>
    <name evidence="8" type="primary">acpS</name>
    <name evidence="10" type="ORF">BHW43_05505</name>
</gene>
<evidence type="ECO:0000256" key="2">
    <source>
        <dbReference type="ARBA" id="ARBA00022679"/>
    </source>
</evidence>
<dbReference type="InterPro" id="IPR037143">
    <property type="entry name" value="4-PPantetheinyl_Trfase_dom_sf"/>
</dbReference>
<evidence type="ECO:0000256" key="5">
    <source>
        <dbReference type="ARBA" id="ARBA00022842"/>
    </source>
</evidence>
<keyword evidence="1 8" id="KW-0444">Lipid biosynthesis</keyword>
<keyword evidence="6 8" id="KW-0443">Lipid metabolism</keyword>
<dbReference type="HAMAP" id="MF_00101">
    <property type="entry name" value="AcpS"/>
    <property type="match status" value="1"/>
</dbReference>
<comment type="subcellular location">
    <subcellularLocation>
        <location evidence="8">Cytoplasm</location>
    </subcellularLocation>
</comment>
<sequence length="125" mass="13510">MIVGVGCDIIEIERIARAIKSESFIRRVFTAEEAAYCQRRGQQAAASFAARFAAKEAVLKALGTGLREGSLQEIAVDNDGLGKPLVQLSGHFAMLAKQLGVKNIQISLSHSRDFAVAYVIMEDGK</sequence>
<comment type="similarity">
    <text evidence="8">Belongs to the P-Pant transferase superfamily. AcpS family.</text>
</comment>